<reference evidence="1 2" key="1">
    <citation type="submission" date="2020-12" db="EMBL/GenBank/DDBJ databases">
        <title>FDA dAtabase for Regulatory Grade micrObial Sequences (FDA-ARGOS): Supporting development and validation of Infectious Disease Dx tests.</title>
        <authorList>
            <person name="Sproer C."/>
            <person name="Gronow S."/>
            <person name="Severitt S."/>
            <person name="Schroder I."/>
            <person name="Tallon L."/>
            <person name="Sadzewicz L."/>
            <person name="Zhao X."/>
            <person name="Boylan J."/>
            <person name="Ott S."/>
            <person name="Bowen H."/>
            <person name="Vavikolanu K."/>
            <person name="Mehta A."/>
            <person name="Aluvathingal J."/>
            <person name="Nadendla S."/>
            <person name="Lowell S."/>
            <person name="Myers T."/>
            <person name="Yan Y."/>
            <person name="Sichtig H."/>
        </authorList>
    </citation>
    <scope>NUCLEOTIDE SEQUENCE [LARGE SCALE GENOMIC DNA]</scope>
    <source>
        <strain evidence="1 2">FDAARGOS_990</strain>
    </source>
</reference>
<accession>A0A7T4DI68</accession>
<evidence type="ECO:0000313" key="1">
    <source>
        <dbReference type="EMBL" id="QQB14015.1"/>
    </source>
</evidence>
<evidence type="ECO:0000313" key="2">
    <source>
        <dbReference type="Proteomes" id="UP000595374"/>
    </source>
</evidence>
<sequence length="227" mass="23944">MTDIHWFTKPAGDDAGTLNPVYDVLDHPIAMGGADDIVVTGDTPEAPLIDGREVTDPRLISALSKPVELDRAEVLDRSAKLGGILRAMGVDPERTQVRIDAEVPAAARALSTLAALRIGMVVDVRSGESAGDDRADDVTVVRIHPIDADAIAPGRAVVKVIRSRFEGVGITVDGQTANLDQAMRDSRVESAVVVPLDANRTIALTDAGAVAAADGVEWLQETVIDEQ</sequence>
<dbReference type="EMBL" id="CP065989">
    <property type="protein sequence ID" value="QQB14015.1"/>
    <property type="molecule type" value="Genomic_DNA"/>
</dbReference>
<name>A0A7T4DI68_9MICO</name>
<proteinExistence type="predicted"/>
<organism evidence="1 2">
    <name type="scientific">Brevibacterium casei</name>
    <dbReference type="NCBI Taxonomy" id="33889"/>
    <lineage>
        <taxon>Bacteria</taxon>
        <taxon>Bacillati</taxon>
        <taxon>Actinomycetota</taxon>
        <taxon>Actinomycetes</taxon>
        <taxon>Micrococcales</taxon>
        <taxon>Brevibacteriaceae</taxon>
        <taxon>Brevibacterium</taxon>
    </lineage>
</organism>
<gene>
    <name evidence="1" type="ORF">I6H47_14735</name>
</gene>
<dbReference type="RefSeq" id="WP_198499142.1">
    <property type="nucleotide sequence ID" value="NZ_CP065989.1"/>
</dbReference>
<protein>
    <submittedName>
        <fullName evidence="1">Uncharacterized protein</fullName>
    </submittedName>
</protein>
<dbReference type="Proteomes" id="UP000595374">
    <property type="component" value="Chromosome"/>
</dbReference>
<dbReference type="AlphaFoldDB" id="A0A7T4DI68"/>